<dbReference type="OrthoDB" id="2847560at2"/>
<keyword evidence="3" id="KW-1185">Reference proteome</keyword>
<comment type="caution">
    <text evidence="2">The sequence shown here is derived from an EMBL/GenBank/DDBJ whole genome shotgun (WGS) entry which is preliminary data.</text>
</comment>
<keyword evidence="1" id="KW-1133">Transmembrane helix</keyword>
<dbReference type="PATRIC" id="fig|284581.3.peg.3110"/>
<gene>
    <name evidence="2" type="ORF">AMD01_17980</name>
</gene>
<protein>
    <submittedName>
        <fullName evidence="2">Uncharacterized protein</fullName>
    </submittedName>
</protein>
<dbReference type="Proteomes" id="UP000037558">
    <property type="component" value="Unassembled WGS sequence"/>
</dbReference>
<feature type="transmembrane region" description="Helical" evidence="1">
    <location>
        <begin position="31"/>
        <end position="52"/>
    </location>
</feature>
<accession>A0A0M0KXA0</accession>
<dbReference type="AlphaFoldDB" id="A0A0M0KXA0"/>
<proteinExistence type="predicted"/>
<feature type="transmembrane region" description="Helical" evidence="1">
    <location>
        <begin position="191"/>
        <end position="215"/>
    </location>
</feature>
<evidence type="ECO:0000256" key="1">
    <source>
        <dbReference type="SAM" id="Phobius"/>
    </source>
</evidence>
<feature type="transmembrane region" description="Helical" evidence="1">
    <location>
        <begin position="119"/>
        <end position="138"/>
    </location>
</feature>
<reference evidence="3" key="1">
    <citation type="submission" date="2015-08" db="EMBL/GenBank/DDBJ databases">
        <title>Fjat-14210 dsm16467.</title>
        <authorList>
            <person name="Liu B."/>
            <person name="Wang J."/>
            <person name="Zhu Y."/>
            <person name="Liu G."/>
            <person name="Chen Q."/>
            <person name="Chen Z."/>
            <person name="Lan J."/>
            <person name="Che J."/>
            <person name="Ge C."/>
            <person name="Shi H."/>
            <person name="Pan Z."/>
            <person name="Liu X."/>
        </authorList>
    </citation>
    <scope>NUCLEOTIDE SEQUENCE [LARGE SCALE GENOMIC DNA]</scope>
    <source>
        <strain evidence="3">DSM 16467</strain>
    </source>
</reference>
<keyword evidence="1" id="KW-0812">Transmembrane</keyword>
<dbReference type="STRING" id="284581.AMD01_17980"/>
<feature type="transmembrane region" description="Helical" evidence="1">
    <location>
        <begin position="89"/>
        <end position="107"/>
    </location>
</feature>
<dbReference type="EMBL" id="LILC01000023">
    <property type="protein sequence ID" value="KOO43018.1"/>
    <property type="molecule type" value="Genomic_DNA"/>
</dbReference>
<sequence>MKLNPNADRKDIPRHLLGQLIYDNTFMRFKFTTFFVTFVLIGLLTLGPLVLFQNKVTLYIVSSLVGLLVILNFRVLLTREENFKYLTTLYLGFAGFVGAMAYFITSLQIAKTAGVSSVIYYIVAAFFFLVSWYVFIYIQSKNYKIEPPVTKKNKASLPVGPWIFFGGPLGYVVVQFLLAGNQYFLQLFMTFMYQFLAIFFVYMGAKFLSQCWFMLQNRHLVKRLNNERKNKKMAKRRTKNV</sequence>
<name>A0A0M0KXA0_9BACI</name>
<evidence type="ECO:0000313" key="3">
    <source>
        <dbReference type="Proteomes" id="UP000037558"/>
    </source>
</evidence>
<feature type="transmembrane region" description="Helical" evidence="1">
    <location>
        <begin position="58"/>
        <end position="77"/>
    </location>
</feature>
<evidence type="ECO:0000313" key="2">
    <source>
        <dbReference type="EMBL" id="KOO43018.1"/>
    </source>
</evidence>
<keyword evidence="1" id="KW-0472">Membrane</keyword>
<organism evidence="2 3">
    <name type="scientific">Priestia koreensis</name>
    <dbReference type="NCBI Taxonomy" id="284581"/>
    <lineage>
        <taxon>Bacteria</taxon>
        <taxon>Bacillati</taxon>
        <taxon>Bacillota</taxon>
        <taxon>Bacilli</taxon>
        <taxon>Bacillales</taxon>
        <taxon>Bacillaceae</taxon>
        <taxon>Priestia</taxon>
    </lineage>
</organism>
<feature type="transmembrane region" description="Helical" evidence="1">
    <location>
        <begin position="159"/>
        <end position="179"/>
    </location>
</feature>